<evidence type="ECO:0000313" key="2">
    <source>
        <dbReference type="EMBL" id="MDT0306859.1"/>
    </source>
</evidence>
<dbReference type="RefSeq" id="WP_311629798.1">
    <property type="nucleotide sequence ID" value="NZ_JAVREN010000008.1"/>
</dbReference>
<evidence type="ECO:0000313" key="3">
    <source>
        <dbReference type="Proteomes" id="UP001183388"/>
    </source>
</evidence>
<dbReference type="Pfam" id="PF24043">
    <property type="entry name" value="DUF7352"/>
    <property type="match status" value="1"/>
</dbReference>
<protein>
    <recommendedName>
        <fullName evidence="1">DUF7352 domain-containing protein</fullName>
    </recommendedName>
</protein>
<dbReference type="EMBL" id="JAVREN010000008">
    <property type="protein sequence ID" value="MDT0306859.1"/>
    <property type="molecule type" value="Genomic_DNA"/>
</dbReference>
<keyword evidence="3" id="KW-1185">Reference proteome</keyword>
<name>A0ABU2L5L5_9ACTN</name>
<dbReference type="InterPro" id="IPR055776">
    <property type="entry name" value="DUF7352"/>
</dbReference>
<dbReference type="Proteomes" id="UP001183388">
    <property type="component" value="Unassembled WGS sequence"/>
</dbReference>
<organism evidence="2 3">
    <name type="scientific">Streptomyces boetiae</name>
    <dbReference type="NCBI Taxonomy" id="3075541"/>
    <lineage>
        <taxon>Bacteria</taxon>
        <taxon>Bacillati</taxon>
        <taxon>Actinomycetota</taxon>
        <taxon>Actinomycetes</taxon>
        <taxon>Kitasatosporales</taxon>
        <taxon>Streptomycetaceae</taxon>
        <taxon>Streptomyces</taxon>
    </lineage>
</organism>
<evidence type="ECO:0000259" key="1">
    <source>
        <dbReference type="Pfam" id="PF24043"/>
    </source>
</evidence>
<sequence length="100" mass="11121">MTVRRMLSYRVYVNDTPQRIAIGGDPVHVSAIRLGFGPDAPHVVQFWAEGSLEEPGTPRTFQVFGTGHPLPPGARWRGTTERTPEGLVWHLYELPDPGES</sequence>
<gene>
    <name evidence="2" type="ORF">RM780_07765</name>
</gene>
<comment type="caution">
    <text evidence="2">The sequence shown here is derived from an EMBL/GenBank/DDBJ whole genome shotgun (WGS) entry which is preliminary data.</text>
</comment>
<proteinExistence type="predicted"/>
<accession>A0ABU2L5L5</accession>
<feature type="domain" description="DUF7352" evidence="1">
    <location>
        <begin position="4"/>
        <end position="97"/>
    </location>
</feature>
<reference evidence="3" key="1">
    <citation type="submission" date="2023-07" db="EMBL/GenBank/DDBJ databases">
        <title>30 novel species of actinomycetes from the DSMZ collection.</title>
        <authorList>
            <person name="Nouioui I."/>
        </authorList>
    </citation>
    <scope>NUCLEOTIDE SEQUENCE [LARGE SCALE GENOMIC DNA]</scope>
    <source>
        <strain evidence="3">DSM 44917</strain>
    </source>
</reference>